<gene>
    <name evidence="2" type="ORF">B0T14DRAFT_519787</name>
</gene>
<dbReference type="AlphaFoldDB" id="A0AA39WQK8"/>
<evidence type="ECO:0000313" key="2">
    <source>
        <dbReference type="EMBL" id="KAK0619758.1"/>
    </source>
</evidence>
<evidence type="ECO:0000256" key="1">
    <source>
        <dbReference type="SAM" id="MobiDB-lite"/>
    </source>
</evidence>
<dbReference type="Proteomes" id="UP001175000">
    <property type="component" value="Unassembled WGS sequence"/>
</dbReference>
<name>A0AA39WQK8_9PEZI</name>
<feature type="region of interest" description="Disordered" evidence="1">
    <location>
        <begin position="109"/>
        <end position="150"/>
    </location>
</feature>
<sequence length="217" mass="24656">MSFDSRQDTQLEERGRWAPPSPRTDSGRPVPKTQPGRIGYSDYSVRTIAAAQQAMKSADTWFEFSLENDYNGEAKRELGDYILRLEAFEAAKKLNERDRHDLESLRAIPQMNHLPTPKTRRDSHTGRKAKGPGKTTSPHREYSPTRNRRKCFMQTSLRYTLGHALSESLVELFNGGRSGRRSPSPPGHRQSQASSQPSAGQRMTYSESMGRPRRGHR</sequence>
<reference evidence="2" key="1">
    <citation type="submission" date="2023-06" db="EMBL/GenBank/DDBJ databases">
        <title>Genome-scale phylogeny and comparative genomics of the fungal order Sordariales.</title>
        <authorList>
            <consortium name="Lawrence Berkeley National Laboratory"/>
            <person name="Hensen N."/>
            <person name="Bonometti L."/>
            <person name="Westerberg I."/>
            <person name="Brannstrom I.O."/>
            <person name="Guillou S."/>
            <person name="Cros-Aarteil S."/>
            <person name="Calhoun S."/>
            <person name="Haridas S."/>
            <person name="Kuo A."/>
            <person name="Mondo S."/>
            <person name="Pangilinan J."/>
            <person name="Riley R."/>
            <person name="Labutti K."/>
            <person name="Andreopoulos B."/>
            <person name="Lipzen A."/>
            <person name="Chen C."/>
            <person name="Yanf M."/>
            <person name="Daum C."/>
            <person name="Ng V."/>
            <person name="Clum A."/>
            <person name="Steindorff A."/>
            <person name="Ohm R."/>
            <person name="Martin F."/>
            <person name="Silar P."/>
            <person name="Natvig D."/>
            <person name="Lalanne C."/>
            <person name="Gautier V."/>
            <person name="Ament-Velasquez S.L."/>
            <person name="Kruys A."/>
            <person name="Hutchinson M.I."/>
            <person name="Powell A.J."/>
            <person name="Barry K."/>
            <person name="Miller A.N."/>
            <person name="Grigoriev I.V."/>
            <person name="Debuchy R."/>
            <person name="Gladieux P."/>
            <person name="Thoren M.H."/>
            <person name="Johannesson H."/>
        </authorList>
    </citation>
    <scope>NUCLEOTIDE SEQUENCE</scope>
    <source>
        <strain evidence="2">CBS 606.72</strain>
    </source>
</reference>
<dbReference type="EMBL" id="JAULSU010000004">
    <property type="protein sequence ID" value="KAK0619758.1"/>
    <property type="molecule type" value="Genomic_DNA"/>
</dbReference>
<evidence type="ECO:0000313" key="3">
    <source>
        <dbReference type="Proteomes" id="UP001175000"/>
    </source>
</evidence>
<feature type="region of interest" description="Disordered" evidence="1">
    <location>
        <begin position="174"/>
        <end position="217"/>
    </location>
</feature>
<protein>
    <submittedName>
        <fullName evidence="2">Uncharacterized protein</fullName>
    </submittedName>
</protein>
<feature type="compositionally biased region" description="Low complexity" evidence="1">
    <location>
        <begin position="190"/>
        <end position="201"/>
    </location>
</feature>
<proteinExistence type="predicted"/>
<feature type="region of interest" description="Disordered" evidence="1">
    <location>
        <begin position="1"/>
        <end position="39"/>
    </location>
</feature>
<organism evidence="2 3">
    <name type="scientific">Immersiella caudata</name>
    <dbReference type="NCBI Taxonomy" id="314043"/>
    <lineage>
        <taxon>Eukaryota</taxon>
        <taxon>Fungi</taxon>
        <taxon>Dikarya</taxon>
        <taxon>Ascomycota</taxon>
        <taxon>Pezizomycotina</taxon>
        <taxon>Sordariomycetes</taxon>
        <taxon>Sordariomycetidae</taxon>
        <taxon>Sordariales</taxon>
        <taxon>Lasiosphaeriaceae</taxon>
        <taxon>Immersiella</taxon>
    </lineage>
</organism>
<accession>A0AA39WQK8</accession>
<feature type="compositionally biased region" description="Basic and acidic residues" evidence="1">
    <location>
        <begin position="1"/>
        <end position="16"/>
    </location>
</feature>
<keyword evidence="3" id="KW-1185">Reference proteome</keyword>
<comment type="caution">
    <text evidence="2">The sequence shown here is derived from an EMBL/GenBank/DDBJ whole genome shotgun (WGS) entry which is preliminary data.</text>
</comment>